<evidence type="ECO:0000256" key="1">
    <source>
        <dbReference type="SAM" id="Phobius"/>
    </source>
</evidence>
<protein>
    <submittedName>
        <fullName evidence="2">Uncharacterized protein</fullName>
    </submittedName>
</protein>
<reference evidence="2 3" key="1">
    <citation type="submission" date="2023-07" db="EMBL/GenBank/DDBJ databases">
        <title>Sorghum-associated microbial communities from plants grown in Nebraska, USA.</title>
        <authorList>
            <person name="Schachtman D."/>
        </authorList>
    </citation>
    <scope>NUCLEOTIDE SEQUENCE [LARGE SCALE GENOMIC DNA]</scope>
    <source>
        <strain evidence="2 3">BE124</strain>
    </source>
</reference>
<feature type="transmembrane region" description="Helical" evidence="1">
    <location>
        <begin position="20"/>
        <end position="41"/>
    </location>
</feature>
<dbReference type="Proteomes" id="UP001261871">
    <property type="component" value="Unassembled WGS sequence"/>
</dbReference>
<sequence length="93" mass="10839">MRNTKRGWRFYQKPAGLELYFLKPELSFTFFLLFFFSRIVLRMVAKVLMKSAINTPKHRKEQEKVVSPFGGEKELFLADEERSGGVAVIELPP</sequence>
<keyword evidence="1" id="KW-1133">Transmembrane helix</keyword>
<dbReference type="RefSeq" id="WP_310006590.1">
    <property type="nucleotide sequence ID" value="NZ_JAVDTX010000004.1"/>
</dbReference>
<accession>A0ABU1S2V2</accession>
<dbReference type="EMBL" id="JAVDTX010000004">
    <property type="protein sequence ID" value="MDR6845364.1"/>
    <property type="molecule type" value="Genomic_DNA"/>
</dbReference>
<evidence type="ECO:0000313" key="3">
    <source>
        <dbReference type="Proteomes" id="UP001261871"/>
    </source>
</evidence>
<gene>
    <name evidence="2" type="ORF">J2W95_002071</name>
</gene>
<evidence type="ECO:0000313" key="2">
    <source>
        <dbReference type="EMBL" id="MDR6845364.1"/>
    </source>
</evidence>
<keyword evidence="1" id="KW-0812">Transmembrane</keyword>
<keyword evidence="3" id="KW-1185">Reference proteome</keyword>
<comment type="caution">
    <text evidence="2">The sequence shown here is derived from an EMBL/GenBank/DDBJ whole genome shotgun (WGS) entry which is preliminary data.</text>
</comment>
<proteinExistence type="predicted"/>
<name>A0ABU1S2V2_9FLAO</name>
<keyword evidence="1" id="KW-0472">Membrane</keyword>
<organism evidence="2 3">
    <name type="scientific">Flavobacterium granuli</name>
    <dbReference type="NCBI Taxonomy" id="280093"/>
    <lineage>
        <taxon>Bacteria</taxon>
        <taxon>Pseudomonadati</taxon>
        <taxon>Bacteroidota</taxon>
        <taxon>Flavobacteriia</taxon>
        <taxon>Flavobacteriales</taxon>
        <taxon>Flavobacteriaceae</taxon>
        <taxon>Flavobacterium</taxon>
    </lineage>
</organism>